<dbReference type="PANTHER" id="PTHR43047">
    <property type="entry name" value="TWO-COMPONENT HISTIDINE PROTEIN KINASE"/>
    <property type="match status" value="1"/>
</dbReference>
<dbReference type="SUPFAM" id="SSF52172">
    <property type="entry name" value="CheY-like"/>
    <property type="match status" value="1"/>
</dbReference>
<dbReference type="RefSeq" id="WP_236456901.1">
    <property type="nucleotide sequence ID" value="NZ_CBCSGE010000010.1"/>
</dbReference>
<dbReference type="InterPro" id="IPR003661">
    <property type="entry name" value="HisK_dim/P_dom"/>
</dbReference>
<dbReference type="InterPro" id="IPR011006">
    <property type="entry name" value="CheY-like_superfamily"/>
</dbReference>
<dbReference type="SUPFAM" id="SSF55874">
    <property type="entry name" value="ATPase domain of HSP90 chaperone/DNA topoisomerase II/histidine kinase"/>
    <property type="match status" value="1"/>
</dbReference>
<evidence type="ECO:0000256" key="1">
    <source>
        <dbReference type="ARBA" id="ARBA00000085"/>
    </source>
</evidence>
<dbReference type="Gene3D" id="1.10.287.130">
    <property type="match status" value="1"/>
</dbReference>
<evidence type="ECO:0000313" key="9">
    <source>
        <dbReference type="EMBL" id="MFB9095333.1"/>
    </source>
</evidence>
<dbReference type="Gene3D" id="3.40.50.2300">
    <property type="match status" value="1"/>
</dbReference>
<name>A0ABV5GIW6_9FLAO</name>
<dbReference type="Gene3D" id="3.30.565.10">
    <property type="entry name" value="Histidine kinase-like ATPase, C-terminal domain"/>
    <property type="match status" value="1"/>
</dbReference>
<feature type="domain" description="Response regulatory" evidence="8">
    <location>
        <begin position="622"/>
        <end position="738"/>
    </location>
</feature>
<accession>A0ABV5GIW6</accession>
<dbReference type="InterPro" id="IPR036097">
    <property type="entry name" value="HisK_dim/P_sf"/>
</dbReference>
<dbReference type="InterPro" id="IPR005467">
    <property type="entry name" value="His_kinase_dom"/>
</dbReference>
<evidence type="ECO:0000259" key="7">
    <source>
        <dbReference type="PROSITE" id="PS50109"/>
    </source>
</evidence>
<dbReference type="CDD" id="cd16922">
    <property type="entry name" value="HATPase_EvgS-ArcB-TorS-like"/>
    <property type="match status" value="1"/>
</dbReference>
<sequence>MLNLTNGSKKEKEILLLLEEAHRIRINNLSKSIILTNEALGSSIAINNKSLEAKSYSQLALYYMVVGEMEKATFFSKEALQIFTDLNDEKGIADAKYSLAGVYYKTNLYHLGLVAFIDALKIYQKHDDFYNQSRTEKSLGTIYGYIGDQNNALKSYKNAVRNAKRVKDLNLESNVYNNISGILAKNGKLKFAMDFINKSISLKEKTDDIRGMAYALYGKAKVFFYLGVFDKAEAYYFKALDIHKEMGETTGLAMTYTKLGEMYFEMKKLNLALEYALLGLEIADNLKLAMSTIKLNKLTYLIYKALGEFNLALEFLERYQKEKEAVINAQTLKVIENYEMISRMEVLKNESKLNKEKQLILEKNNLDEINAVRMRQEFLSIMSHEIRTPLNAITSIVALLEDEITKEGGKLLESLQFASSNLIKIVNDVLDFTKLDSQKSKLEKSPVNLSELVQKVVNVYEKQAQDKGLKLKLNFDVKGKYPYLLDETKITQILNNLISNAIKFTERGSVEVSVILLKIKSNYDKILFEVKDTGEGISKKDKNEIFESFSQIKPILTRSQGGTGLGLAIVKKIVELHESKIKIKSAIGKGSTFYFTLKMNRVLASNLVLKETGKEIDLSGKKVLIVEDTLINAALLTKILSKWNMVSEHVVNGKQALKVVGEQLFDFILMDIHMPEMNGFEVTRLIKTTKNLNNETPILALTADTMLTADNYEVSCFSGFLWKPFEIEKLKQALQAVAL</sequence>
<dbReference type="Pfam" id="PF02518">
    <property type="entry name" value="HATPase_c"/>
    <property type="match status" value="1"/>
</dbReference>
<keyword evidence="4" id="KW-0808">Transferase</keyword>
<dbReference type="Gene3D" id="1.25.40.10">
    <property type="entry name" value="Tetratricopeptide repeat domain"/>
    <property type="match status" value="2"/>
</dbReference>
<dbReference type="SMART" id="SM00387">
    <property type="entry name" value="HATPase_c"/>
    <property type="match status" value="1"/>
</dbReference>
<dbReference type="PANTHER" id="PTHR43047:SF66">
    <property type="entry name" value="HISKA"/>
    <property type="match status" value="1"/>
</dbReference>
<feature type="modified residue" description="4-aspartylphosphate" evidence="6">
    <location>
        <position position="671"/>
    </location>
</feature>
<evidence type="ECO:0000313" key="10">
    <source>
        <dbReference type="Proteomes" id="UP001589607"/>
    </source>
</evidence>
<comment type="catalytic activity">
    <reaction evidence="1">
        <text>ATP + protein L-histidine = ADP + protein N-phospho-L-histidine.</text>
        <dbReference type="EC" id="2.7.13.3"/>
    </reaction>
</comment>
<evidence type="ECO:0000256" key="6">
    <source>
        <dbReference type="PROSITE-ProRule" id="PRU00169"/>
    </source>
</evidence>
<dbReference type="PROSITE" id="PS50109">
    <property type="entry name" value="HIS_KIN"/>
    <property type="match status" value="1"/>
</dbReference>
<dbReference type="InterPro" id="IPR001789">
    <property type="entry name" value="Sig_transdc_resp-reg_receiver"/>
</dbReference>
<dbReference type="SMART" id="SM00028">
    <property type="entry name" value="TPR"/>
    <property type="match status" value="6"/>
</dbReference>
<protein>
    <recommendedName>
        <fullName evidence="2">histidine kinase</fullName>
        <ecNumber evidence="2">2.7.13.3</ecNumber>
    </recommendedName>
</protein>
<dbReference type="InterPro" id="IPR019734">
    <property type="entry name" value="TPR_rpt"/>
</dbReference>
<dbReference type="Pfam" id="PF13424">
    <property type="entry name" value="TPR_12"/>
    <property type="match status" value="1"/>
</dbReference>
<reference evidence="9 10" key="1">
    <citation type="submission" date="2024-09" db="EMBL/GenBank/DDBJ databases">
        <authorList>
            <person name="Sun Q."/>
            <person name="Mori K."/>
        </authorList>
    </citation>
    <scope>NUCLEOTIDE SEQUENCE [LARGE SCALE GENOMIC DNA]</scope>
    <source>
        <strain evidence="9 10">CECT 7955</strain>
    </source>
</reference>
<dbReference type="Pfam" id="PF00072">
    <property type="entry name" value="Response_reg"/>
    <property type="match status" value="1"/>
</dbReference>
<evidence type="ECO:0000256" key="5">
    <source>
        <dbReference type="ARBA" id="ARBA00022777"/>
    </source>
</evidence>
<dbReference type="SMART" id="SM00388">
    <property type="entry name" value="HisKA"/>
    <property type="match status" value="1"/>
</dbReference>
<evidence type="ECO:0000256" key="2">
    <source>
        <dbReference type="ARBA" id="ARBA00012438"/>
    </source>
</evidence>
<dbReference type="InterPro" id="IPR011990">
    <property type="entry name" value="TPR-like_helical_dom_sf"/>
</dbReference>
<keyword evidence="5" id="KW-0418">Kinase</keyword>
<keyword evidence="3 6" id="KW-0597">Phosphoprotein</keyword>
<dbReference type="InterPro" id="IPR003594">
    <property type="entry name" value="HATPase_dom"/>
</dbReference>
<dbReference type="EC" id="2.7.13.3" evidence="2"/>
<dbReference type="PRINTS" id="PR00344">
    <property type="entry name" value="BCTRLSENSOR"/>
</dbReference>
<dbReference type="Pfam" id="PF00512">
    <property type="entry name" value="HisKA"/>
    <property type="match status" value="1"/>
</dbReference>
<dbReference type="EMBL" id="JBHMEY010000006">
    <property type="protein sequence ID" value="MFB9095333.1"/>
    <property type="molecule type" value="Genomic_DNA"/>
</dbReference>
<gene>
    <name evidence="9" type="ORF">ACFFVF_02295</name>
</gene>
<dbReference type="CDD" id="cd17546">
    <property type="entry name" value="REC_hyHK_CKI1_RcsC-like"/>
    <property type="match status" value="1"/>
</dbReference>
<dbReference type="InterPro" id="IPR004358">
    <property type="entry name" value="Sig_transdc_His_kin-like_C"/>
</dbReference>
<dbReference type="GO" id="GO:0005524">
    <property type="term" value="F:ATP binding"/>
    <property type="evidence" value="ECO:0007669"/>
    <property type="project" value="UniProtKB-KW"/>
</dbReference>
<dbReference type="Proteomes" id="UP001589607">
    <property type="component" value="Unassembled WGS sequence"/>
</dbReference>
<evidence type="ECO:0000256" key="3">
    <source>
        <dbReference type="ARBA" id="ARBA00022553"/>
    </source>
</evidence>
<keyword evidence="9" id="KW-0547">Nucleotide-binding</keyword>
<dbReference type="SMART" id="SM00448">
    <property type="entry name" value="REC"/>
    <property type="match status" value="1"/>
</dbReference>
<dbReference type="PROSITE" id="PS50110">
    <property type="entry name" value="RESPONSE_REGULATORY"/>
    <property type="match status" value="1"/>
</dbReference>
<dbReference type="InterPro" id="IPR036890">
    <property type="entry name" value="HATPase_C_sf"/>
</dbReference>
<keyword evidence="10" id="KW-1185">Reference proteome</keyword>
<comment type="caution">
    <text evidence="9">The sequence shown here is derived from an EMBL/GenBank/DDBJ whole genome shotgun (WGS) entry which is preliminary data.</text>
</comment>
<feature type="domain" description="Histidine kinase" evidence="7">
    <location>
        <begin position="381"/>
        <end position="601"/>
    </location>
</feature>
<proteinExistence type="predicted"/>
<evidence type="ECO:0000259" key="8">
    <source>
        <dbReference type="PROSITE" id="PS50110"/>
    </source>
</evidence>
<dbReference type="SUPFAM" id="SSF47384">
    <property type="entry name" value="Homodimeric domain of signal transducing histidine kinase"/>
    <property type="match status" value="1"/>
</dbReference>
<organism evidence="9 10">
    <name type="scientific">Flavobacterium jumunjinense</name>
    <dbReference type="NCBI Taxonomy" id="998845"/>
    <lineage>
        <taxon>Bacteria</taxon>
        <taxon>Pseudomonadati</taxon>
        <taxon>Bacteroidota</taxon>
        <taxon>Flavobacteriia</taxon>
        <taxon>Flavobacteriales</taxon>
        <taxon>Flavobacteriaceae</taxon>
        <taxon>Flavobacterium</taxon>
    </lineage>
</organism>
<evidence type="ECO:0000256" key="4">
    <source>
        <dbReference type="ARBA" id="ARBA00022679"/>
    </source>
</evidence>
<keyword evidence="9" id="KW-0067">ATP-binding</keyword>
<dbReference type="SUPFAM" id="SSF48452">
    <property type="entry name" value="TPR-like"/>
    <property type="match status" value="2"/>
</dbReference>
<dbReference type="CDD" id="cd00082">
    <property type="entry name" value="HisKA"/>
    <property type="match status" value="1"/>
</dbReference>